<organism evidence="1 2">
    <name type="scientific">Dokdonella immobilis</name>
    <dbReference type="NCBI Taxonomy" id="578942"/>
    <lineage>
        <taxon>Bacteria</taxon>
        <taxon>Pseudomonadati</taxon>
        <taxon>Pseudomonadota</taxon>
        <taxon>Gammaproteobacteria</taxon>
        <taxon>Lysobacterales</taxon>
        <taxon>Rhodanobacteraceae</taxon>
        <taxon>Dokdonella</taxon>
    </lineage>
</organism>
<dbReference type="STRING" id="578942.SAMN05216289_10293"/>
<accession>A0A1I4VHL8</accession>
<dbReference type="EMBL" id="FOVF01000002">
    <property type="protein sequence ID" value="SFN00625.1"/>
    <property type="molecule type" value="Genomic_DNA"/>
</dbReference>
<name>A0A1I4VHL8_9GAMM</name>
<sequence>MTDSTRTCSRSFDPEGPARSYAGIGAGSRQAPVVTGLFFTMSTLTHLARFERGRSTILRLVHGAWPCLRLAARPNSLYERPSACCVYPGAARDPKKTRAAQRTWRAILPSIAWLPPPAKAHPAARSGDKSDPAIGALPSRLRWRSPLAFPGPGSGHPTGGDNGFSRARYPMTRDQAGPWRKSGRRWTRRPCIIAMQLPTRQLPVSWK</sequence>
<reference evidence="1 2" key="1">
    <citation type="submission" date="2016-10" db="EMBL/GenBank/DDBJ databases">
        <authorList>
            <person name="de Groot N.N."/>
        </authorList>
    </citation>
    <scope>NUCLEOTIDE SEQUENCE [LARGE SCALE GENOMIC DNA]</scope>
    <source>
        <strain evidence="1 2">CGMCC 1.7659</strain>
    </source>
</reference>
<evidence type="ECO:0000313" key="1">
    <source>
        <dbReference type="EMBL" id="SFN00625.1"/>
    </source>
</evidence>
<keyword evidence="2" id="KW-1185">Reference proteome</keyword>
<protein>
    <submittedName>
        <fullName evidence="1">Uncharacterized protein</fullName>
    </submittedName>
</protein>
<dbReference type="AlphaFoldDB" id="A0A1I4VHL8"/>
<dbReference type="Proteomes" id="UP000198575">
    <property type="component" value="Unassembled WGS sequence"/>
</dbReference>
<proteinExistence type="predicted"/>
<evidence type="ECO:0000313" key="2">
    <source>
        <dbReference type="Proteomes" id="UP000198575"/>
    </source>
</evidence>
<gene>
    <name evidence="1" type="ORF">SAMN05216289_10293</name>
</gene>